<dbReference type="Pfam" id="PF12833">
    <property type="entry name" value="HTH_18"/>
    <property type="match status" value="1"/>
</dbReference>
<keyword evidence="3" id="KW-0804">Transcription</keyword>
<evidence type="ECO:0000259" key="4">
    <source>
        <dbReference type="PROSITE" id="PS01124"/>
    </source>
</evidence>
<evidence type="ECO:0000256" key="3">
    <source>
        <dbReference type="ARBA" id="ARBA00023163"/>
    </source>
</evidence>
<dbReference type="EMBL" id="RYZS01000001">
    <property type="protein sequence ID" value="RVU96454.1"/>
    <property type="molecule type" value="Genomic_DNA"/>
</dbReference>
<keyword evidence="1" id="KW-0805">Transcription regulation</keyword>
<dbReference type="GO" id="GO:0003700">
    <property type="term" value="F:DNA-binding transcription factor activity"/>
    <property type="evidence" value="ECO:0007669"/>
    <property type="project" value="InterPro"/>
</dbReference>
<dbReference type="InterPro" id="IPR014710">
    <property type="entry name" value="RmlC-like_jellyroll"/>
</dbReference>
<dbReference type="SUPFAM" id="SSF51215">
    <property type="entry name" value="Regulatory protein AraC"/>
    <property type="match status" value="1"/>
</dbReference>
<dbReference type="AlphaFoldDB" id="A0A2N8PYR8"/>
<sequence length="296" mass="35637">MTHHNKKKYYVNTMLSDQYEIYHVKDNVNNEKTVYHYHDFYEVHATLEGVATFYLDNRQFDIVPGTVLLIHYNDLHRIMKQSTDYFERVYIFLTEKFLQDRSTEWTNLEACFHPVGEQRSKVLQLKPEKLHELLRFVDEKPSPEVYGSDILYEQQLVHYMMQLNQLIEEDTQENHGLPIIQNERIVEMIHFITENLSHPLTLEEMEQNFYVSKYYITREFKKHTGFTFHQFVLKKKLLYAKQLLKQYKSSSDVYSKCGFNSYAHFLKAFKKEFGITPKEFLKHANENPPIKFIEPH</sequence>
<proteinExistence type="predicted"/>
<evidence type="ECO:0000313" key="10">
    <source>
        <dbReference type="Proteomes" id="UP000316316"/>
    </source>
</evidence>
<dbReference type="InterPro" id="IPR037923">
    <property type="entry name" value="HTH-like"/>
</dbReference>
<evidence type="ECO:0000256" key="1">
    <source>
        <dbReference type="ARBA" id="ARBA00023015"/>
    </source>
</evidence>
<gene>
    <name evidence="8" type="ORF">AUF17_01810</name>
    <name evidence="7" type="ORF">EK398_17360</name>
    <name evidence="5" type="ORF">P7D43_08130</name>
    <name evidence="6" type="ORF">P7D79_07660</name>
</gene>
<dbReference type="Proteomes" id="UP001260773">
    <property type="component" value="Unassembled WGS sequence"/>
</dbReference>
<dbReference type="InterPro" id="IPR018060">
    <property type="entry name" value="HTH_AraC"/>
</dbReference>
<evidence type="ECO:0000313" key="9">
    <source>
        <dbReference type="Proteomes" id="UP000288388"/>
    </source>
</evidence>
<dbReference type="SUPFAM" id="SSF46689">
    <property type="entry name" value="Homeodomain-like"/>
    <property type="match status" value="2"/>
</dbReference>
<comment type="caution">
    <text evidence="8">The sequence shown here is derived from an EMBL/GenBank/DDBJ whole genome shotgun (WGS) entry which is preliminary data.</text>
</comment>
<feature type="domain" description="HTH araC/xylS-type" evidence="4">
    <location>
        <begin position="186"/>
        <end position="283"/>
    </location>
</feature>
<evidence type="ECO:0000313" key="11">
    <source>
        <dbReference type="Proteomes" id="UP001264335"/>
    </source>
</evidence>
<evidence type="ECO:0000313" key="8">
    <source>
        <dbReference type="EMBL" id="TRZ32883.1"/>
    </source>
</evidence>
<evidence type="ECO:0000313" key="5">
    <source>
        <dbReference type="EMBL" id="MDT2402337.1"/>
    </source>
</evidence>
<dbReference type="Proteomes" id="UP001264335">
    <property type="component" value="Unassembled WGS sequence"/>
</dbReference>
<dbReference type="SMART" id="SM00342">
    <property type="entry name" value="HTH_ARAC"/>
    <property type="match status" value="1"/>
</dbReference>
<dbReference type="Pfam" id="PF02311">
    <property type="entry name" value="AraC_binding"/>
    <property type="match status" value="1"/>
</dbReference>
<reference evidence="5 11" key="3">
    <citation type="submission" date="2023-03" db="EMBL/GenBank/DDBJ databases">
        <authorList>
            <person name="Shen W."/>
            <person name="Cai J."/>
        </authorList>
    </citation>
    <scope>NUCLEOTIDE SEQUENCE</scope>
    <source>
        <strain evidence="5">P33-2</strain>
        <strain evidence="6 11">Y2</strain>
    </source>
</reference>
<accession>A0A2N8PYR8</accession>
<dbReference type="Proteomes" id="UP000288388">
    <property type="component" value="Unassembled WGS sequence"/>
</dbReference>
<evidence type="ECO:0000256" key="2">
    <source>
        <dbReference type="ARBA" id="ARBA00023125"/>
    </source>
</evidence>
<evidence type="ECO:0000313" key="6">
    <source>
        <dbReference type="EMBL" id="MDT2514112.1"/>
    </source>
</evidence>
<protein>
    <submittedName>
        <fullName evidence="8">AraC family transcriptional regulator</fullName>
    </submittedName>
</protein>
<dbReference type="RefSeq" id="WP_016179731.1">
    <property type="nucleotide sequence ID" value="NZ_CAAKOC010000173.1"/>
</dbReference>
<evidence type="ECO:0000313" key="7">
    <source>
        <dbReference type="EMBL" id="RVU96454.1"/>
    </source>
</evidence>
<dbReference type="EMBL" id="PDXQ01000001">
    <property type="protein sequence ID" value="TRZ32883.1"/>
    <property type="molecule type" value="Genomic_DNA"/>
</dbReference>
<keyword evidence="2" id="KW-0238">DNA-binding</keyword>
<name>A0A2N8PYR8_ENTAV</name>
<dbReference type="Proteomes" id="UP000316316">
    <property type="component" value="Unassembled WGS sequence"/>
</dbReference>
<dbReference type="InterPro" id="IPR009057">
    <property type="entry name" value="Homeodomain-like_sf"/>
</dbReference>
<reference evidence="8 10" key="1">
    <citation type="submission" date="2017-10" db="EMBL/GenBank/DDBJ databases">
        <title>FDA dAtabase for Regulatory Grade micrObial Sequences (FDA-ARGOS): Supporting development and validation of Infectious Disease Dx tests.</title>
        <authorList>
            <person name="Campos J."/>
            <person name="Goldberg B."/>
            <person name="Tallon L.J."/>
            <person name="Sadzewicz L."/>
            <person name="Sengamalay N."/>
            <person name="Ott S."/>
            <person name="Godinez A."/>
            <person name="Nagaraj S."/>
            <person name="Vyas G."/>
            <person name="Aluvathingal J."/>
            <person name="Nadendla S."/>
            <person name="Geyer C."/>
            <person name="Nandy P."/>
            <person name="Hobson J."/>
            <person name="Sichtig H."/>
        </authorList>
    </citation>
    <scope>NUCLEOTIDE SEQUENCE [LARGE SCALE GENOMIC DNA]</scope>
    <source>
        <strain evidence="8 10">FDAARGOS_185</strain>
    </source>
</reference>
<organism evidence="8 10">
    <name type="scientific">Enterococcus avium</name>
    <name type="common">Streptococcus avium</name>
    <dbReference type="NCBI Taxonomy" id="33945"/>
    <lineage>
        <taxon>Bacteria</taxon>
        <taxon>Bacillati</taxon>
        <taxon>Bacillota</taxon>
        <taxon>Bacilli</taxon>
        <taxon>Lactobacillales</taxon>
        <taxon>Enterococcaceae</taxon>
        <taxon>Enterococcus</taxon>
    </lineage>
</organism>
<dbReference type="GeneID" id="69569114"/>
<dbReference type="GO" id="GO:0043565">
    <property type="term" value="F:sequence-specific DNA binding"/>
    <property type="evidence" value="ECO:0007669"/>
    <property type="project" value="InterPro"/>
</dbReference>
<reference evidence="7 9" key="2">
    <citation type="submission" date="2018-12" db="EMBL/GenBank/DDBJ databases">
        <title>A novel vanA-carrying plasmid in a clinical isolate of Enterococcus avium.</title>
        <authorList>
            <person name="Bernasconi O.J."/>
            <person name="Luzzaro F."/>
            <person name="Endimiani A."/>
        </authorList>
    </citation>
    <scope>NUCLEOTIDE SEQUENCE [LARGE SCALE GENOMIC DNA]</scope>
    <source>
        <strain evidence="7 9">LC0559/18</strain>
    </source>
</reference>
<dbReference type="PANTHER" id="PTHR43280">
    <property type="entry name" value="ARAC-FAMILY TRANSCRIPTIONAL REGULATOR"/>
    <property type="match status" value="1"/>
</dbReference>
<dbReference type="Gene3D" id="2.60.120.10">
    <property type="entry name" value="Jelly Rolls"/>
    <property type="match status" value="1"/>
</dbReference>
<dbReference type="PANTHER" id="PTHR43280:SF34">
    <property type="entry name" value="ARAC-FAMILY TRANSCRIPTIONAL REGULATOR"/>
    <property type="match status" value="1"/>
</dbReference>
<dbReference type="Gene3D" id="1.10.10.60">
    <property type="entry name" value="Homeodomain-like"/>
    <property type="match status" value="2"/>
</dbReference>
<dbReference type="EMBL" id="JARPWY010000015">
    <property type="protein sequence ID" value="MDT2514112.1"/>
    <property type="molecule type" value="Genomic_DNA"/>
</dbReference>
<dbReference type="EMBL" id="JARPWH010000021">
    <property type="protein sequence ID" value="MDT2402337.1"/>
    <property type="molecule type" value="Genomic_DNA"/>
</dbReference>
<dbReference type="PROSITE" id="PS01124">
    <property type="entry name" value="HTH_ARAC_FAMILY_2"/>
    <property type="match status" value="1"/>
</dbReference>
<dbReference type="InterPro" id="IPR003313">
    <property type="entry name" value="AraC-bd"/>
</dbReference>